<dbReference type="InterPro" id="IPR036291">
    <property type="entry name" value="NAD(P)-bd_dom_sf"/>
</dbReference>
<proteinExistence type="inferred from homology"/>
<dbReference type="GO" id="GO:0000166">
    <property type="term" value="F:nucleotide binding"/>
    <property type="evidence" value="ECO:0007669"/>
    <property type="project" value="InterPro"/>
</dbReference>
<dbReference type="RefSeq" id="WP_154768999.1">
    <property type="nucleotide sequence ID" value="NZ_WLYK01000005.1"/>
</dbReference>
<dbReference type="Proteomes" id="UP000460221">
    <property type="component" value="Unassembled WGS sequence"/>
</dbReference>
<dbReference type="InterPro" id="IPR000683">
    <property type="entry name" value="Gfo/Idh/MocA-like_OxRdtase_N"/>
</dbReference>
<dbReference type="Gene3D" id="3.40.50.720">
    <property type="entry name" value="NAD(P)-binding Rossmann-like Domain"/>
    <property type="match status" value="1"/>
</dbReference>
<comment type="caution">
    <text evidence="5">The sequence shown here is derived from an EMBL/GenBank/DDBJ whole genome shotgun (WGS) entry which is preliminary data.</text>
</comment>
<dbReference type="Pfam" id="PF22725">
    <property type="entry name" value="GFO_IDH_MocA_C3"/>
    <property type="match status" value="1"/>
</dbReference>
<dbReference type="PANTHER" id="PTHR22604">
    <property type="entry name" value="OXIDOREDUCTASES"/>
    <property type="match status" value="1"/>
</dbReference>
<feature type="domain" description="Gfo/Idh/MocA-like oxidoreductase N-terminal" evidence="3">
    <location>
        <begin position="5"/>
        <end position="123"/>
    </location>
</feature>
<comment type="similarity">
    <text evidence="1">Belongs to the Gfo/Idh/MocA family.</text>
</comment>
<accession>A0A7K1FLN5</accession>
<feature type="domain" description="GFO/IDH/MocA-like oxidoreductase" evidence="4">
    <location>
        <begin position="134"/>
        <end position="251"/>
    </location>
</feature>
<evidence type="ECO:0000256" key="1">
    <source>
        <dbReference type="ARBA" id="ARBA00010928"/>
    </source>
</evidence>
<dbReference type="Gene3D" id="3.30.360.10">
    <property type="entry name" value="Dihydrodipicolinate Reductase, domain 2"/>
    <property type="match status" value="1"/>
</dbReference>
<dbReference type="SUPFAM" id="SSF55347">
    <property type="entry name" value="Glyceraldehyde-3-phosphate dehydrogenase-like, C-terminal domain"/>
    <property type="match status" value="1"/>
</dbReference>
<keyword evidence="2" id="KW-0560">Oxidoreductase</keyword>
<evidence type="ECO:0000313" key="5">
    <source>
        <dbReference type="EMBL" id="MTD15018.1"/>
    </source>
</evidence>
<name>A0A7K1FLN5_9ACTN</name>
<dbReference type="Pfam" id="PF01408">
    <property type="entry name" value="GFO_IDH_MocA"/>
    <property type="match status" value="1"/>
</dbReference>
<sequence length="329" mass="34820">MTPPLRIGILGAARIADDGIVQPAGVLGHALTAVAARDRSRAETFAAERDVRTVHDSYAEVIADPDVDLVYDALVNSLHEEWNIAALRAGKHVLSEKPLTSNAEQTRRVCALAAESPGRLFEGFHYLHHPVNHALRDAVTSGRLGSIRHVEIVLAIPGPPDSDPRWSLELAGGATMDLGCYVLSAARAFGSWIGGDPVLGAVEVTLKGPDMDAAMEVDVSYPGGITGRLVWDMNAADRTMTWTVSGTDGTAVSPAFAVPHLDNRLLLSGPAGSSEQPHGDLTSYTYQLQAVAETIRTGAPFAFTAADSIATAELIDECYAKAGLPRRGV</sequence>
<organism evidence="5 6">
    <name type="scientific">Nakamurella alba</name>
    <dbReference type="NCBI Taxonomy" id="2665158"/>
    <lineage>
        <taxon>Bacteria</taxon>
        <taxon>Bacillati</taxon>
        <taxon>Actinomycetota</taxon>
        <taxon>Actinomycetes</taxon>
        <taxon>Nakamurellales</taxon>
        <taxon>Nakamurellaceae</taxon>
        <taxon>Nakamurella</taxon>
    </lineage>
</organism>
<evidence type="ECO:0000256" key="2">
    <source>
        <dbReference type="ARBA" id="ARBA00023002"/>
    </source>
</evidence>
<gene>
    <name evidence="5" type="ORF">GIS00_13825</name>
</gene>
<dbReference type="EMBL" id="WLYK01000005">
    <property type="protein sequence ID" value="MTD15018.1"/>
    <property type="molecule type" value="Genomic_DNA"/>
</dbReference>
<protein>
    <submittedName>
        <fullName evidence="5">Gfo/Idh/MocA family oxidoreductase</fullName>
    </submittedName>
</protein>
<keyword evidence="6" id="KW-1185">Reference proteome</keyword>
<evidence type="ECO:0000313" key="6">
    <source>
        <dbReference type="Proteomes" id="UP000460221"/>
    </source>
</evidence>
<dbReference type="InterPro" id="IPR050984">
    <property type="entry name" value="Gfo/Idh/MocA_domain"/>
</dbReference>
<reference evidence="5 6" key="1">
    <citation type="submission" date="2019-11" db="EMBL/GenBank/DDBJ databases">
        <authorList>
            <person name="Jiang L.-Q."/>
        </authorList>
    </citation>
    <scope>NUCLEOTIDE SEQUENCE [LARGE SCALE GENOMIC DNA]</scope>
    <source>
        <strain evidence="5 6">YIM 132087</strain>
    </source>
</reference>
<dbReference type="SUPFAM" id="SSF51735">
    <property type="entry name" value="NAD(P)-binding Rossmann-fold domains"/>
    <property type="match status" value="1"/>
</dbReference>
<evidence type="ECO:0000259" key="3">
    <source>
        <dbReference type="Pfam" id="PF01408"/>
    </source>
</evidence>
<dbReference type="AlphaFoldDB" id="A0A7K1FLN5"/>
<evidence type="ECO:0000259" key="4">
    <source>
        <dbReference type="Pfam" id="PF22725"/>
    </source>
</evidence>
<dbReference type="PANTHER" id="PTHR22604:SF105">
    <property type="entry name" value="TRANS-1,2-DIHYDROBENZENE-1,2-DIOL DEHYDROGENASE"/>
    <property type="match status" value="1"/>
</dbReference>
<dbReference type="InterPro" id="IPR055170">
    <property type="entry name" value="GFO_IDH_MocA-like_dom"/>
</dbReference>
<dbReference type="GO" id="GO:0016491">
    <property type="term" value="F:oxidoreductase activity"/>
    <property type="evidence" value="ECO:0007669"/>
    <property type="project" value="UniProtKB-KW"/>
</dbReference>